<proteinExistence type="predicted"/>
<accession>A0A9P5ZXY7</accession>
<sequence>MPLGGQYMTCANFHIWSTEDALTLIYTVHLRLLPKNSHEKVKLEIWECCDSQIHLNGATPGCMVPCNLQLRHPLVKQGYSVYMIMNNGKHCKWHIMAYYVVETVRQLRTVDDVSDLSVLEVPYSLFKISREGISACSGT</sequence>
<dbReference type="AlphaFoldDB" id="A0A9P5ZXY7"/>
<organism evidence="1 2">
    <name type="scientific">Pleurotus eryngii</name>
    <name type="common">Boletus of the steppes</name>
    <dbReference type="NCBI Taxonomy" id="5323"/>
    <lineage>
        <taxon>Eukaryota</taxon>
        <taxon>Fungi</taxon>
        <taxon>Dikarya</taxon>
        <taxon>Basidiomycota</taxon>
        <taxon>Agaricomycotina</taxon>
        <taxon>Agaricomycetes</taxon>
        <taxon>Agaricomycetidae</taxon>
        <taxon>Agaricales</taxon>
        <taxon>Pleurotineae</taxon>
        <taxon>Pleurotaceae</taxon>
        <taxon>Pleurotus</taxon>
    </lineage>
</organism>
<evidence type="ECO:0000313" key="2">
    <source>
        <dbReference type="Proteomes" id="UP000807025"/>
    </source>
</evidence>
<protein>
    <submittedName>
        <fullName evidence="1">Uncharacterized protein</fullName>
    </submittedName>
</protein>
<gene>
    <name evidence="1" type="ORF">BDN71DRAFT_1430267</name>
</gene>
<evidence type="ECO:0000313" key="1">
    <source>
        <dbReference type="EMBL" id="KAF9496512.1"/>
    </source>
</evidence>
<reference evidence="1" key="1">
    <citation type="submission" date="2020-11" db="EMBL/GenBank/DDBJ databases">
        <authorList>
            <consortium name="DOE Joint Genome Institute"/>
            <person name="Ahrendt S."/>
            <person name="Riley R."/>
            <person name="Andreopoulos W."/>
            <person name="Labutti K."/>
            <person name="Pangilinan J."/>
            <person name="Ruiz-Duenas F.J."/>
            <person name="Barrasa J.M."/>
            <person name="Sanchez-Garcia M."/>
            <person name="Camarero S."/>
            <person name="Miyauchi S."/>
            <person name="Serrano A."/>
            <person name="Linde D."/>
            <person name="Babiker R."/>
            <person name="Drula E."/>
            <person name="Ayuso-Fernandez I."/>
            <person name="Pacheco R."/>
            <person name="Padilla G."/>
            <person name="Ferreira P."/>
            <person name="Barriuso J."/>
            <person name="Kellner H."/>
            <person name="Castanera R."/>
            <person name="Alfaro M."/>
            <person name="Ramirez L."/>
            <person name="Pisabarro A.G."/>
            <person name="Kuo A."/>
            <person name="Tritt A."/>
            <person name="Lipzen A."/>
            <person name="He G."/>
            <person name="Yan M."/>
            <person name="Ng V."/>
            <person name="Cullen D."/>
            <person name="Martin F."/>
            <person name="Rosso M.-N."/>
            <person name="Henrissat B."/>
            <person name="Hibbett D."/>
            <person name="Martinez A.T."/>
            <person name="Grigoriev I.V."/>
        </authorList>
    </citation>
    <scope>NUCLEOTIDE SEQUENCE</scope>
    <source>
        <strain evidence="1">ATCC 90797</strain>
    </source>
</reference>
<comment type="caution">
    <text evidence="1">The sequence shown here is derived from an EMBL/GenBank/DDBJ whole genome shotgun (WGS) entry which is preliminary data.</text>
</comment>
<dbReference type="Proteomes" id="UP000807025">
    <property type="component" value="Unassembled WGS sequence"/>
</dbReference>
<dbReference type="EMBL" id="MU154552">
    <property type="protein sequence ID" value="KAF9496512.1"/>
    <property type="molecule type" value="Genomic_DNA"/>
</dbReference>
<name>A0A9P5ZXY7_PLEER</name>
<keyword evidence="2" id="KW-1185">Reference proteome</keyword>